<keyword evidence="1" id="KW-0812">Transmembrane</keyword>
<dbReference type="AlphaFoldDB" id="A0A2M4DKV3"/>
<feature type="transmembrane region" description="Helical" evidence="1">
    <location>
        <begin position="41"/>
        <end position="61"/>
    </location>
</feature>
<evidence type="ECO:0008006" key="4">
    <source>
        <dbReference type="Google" id="ProtNLM"/>
    </source>
</evidence>
<keyword evidence="1" id="KW-0472">Membrane</keyword>
<dbReference type="EMBL" id="GGFL01013993">
    <property type="protein sequence ID" value="MBW78171.1"/>
    <property type="molecule type" value="Transcribed_RNA"/>
</dbReference>
<accession>A0A2M4DKV3</accession>
<evidence type="ECO:0000256" key="2">
    <source>
        <dbReference type="SAM" id="SignalP"/>
    </source>
</evidence>
<name>A0A2M4DKV3_ANODA</name>
<reference evidence="3" key="1">
    <citation type="submission" date="2018-01" db="EMBL/GenBank/DDBJ databases">
        <title>An insight into the sialome of Amazonian anophelines.</title>
        <authorList>
            <person name="Ribeiro J.M."/>
            <person name="Scarpassa V."/>
            <person name="Calvo E."/>
        </authorList>
    </citation>
    <scope>NUCLEOTIDE SEQUENCE</scope>
</reference>
<protein>
    <recommendedName>
        <fullName evidence="4">Secreted protein</fullName>
    </recommendedName>
</protein>
<feature type="signal peptide" evidence="2">
    <location>
        <begin position="1"/>
        <end position="31"/>
    </location>
</feature>
<evidence type="ECO:0000256" key="1">
    <source>
        <dbReference type="SAM" id="Phobius"/>
    </source>
</evidence>
<organism evidence="3">
    <name type="scientific">Anopheles darlingi</name>
    <name type="common">Mosquito</name>
    <dbReference type="NCBI Taxonomy" id="43151"/>
    <lineage>
        <taxon>Eukaryota</taxon>
        <taxon>Metazoa</taxon>
        <taxon>Ecdysozoa</taxon>
        <taxon>Arthropoda</taxon>
        <taxon>Hexapoda</taxon>
        <taxon>Insecta</taxon>
        <taxon>Pterygota</taxon>
        <taxon>Neoptera</taxon>
        <taxon>Endopterygota</taxon>
        <taxon>Diptera</taxon>
        <taxon>Nematocera</taxon>
        <taxon>Culicoidea</taxon>
        <taxon>Culicidae</taxon>
        <taxon>Anophelinae</taxon>
        <taxon>Anopheles</taxon>
    </lineage>
</organism>
<keyword evidence="2" id="KW-0732">Signal</keyword>
<keyword evidence="1" id="KW-1133">Transmembrane helix</keyword>
<evidence type="ECO:0000313" key="3">
    <source>
        <dbReference type="EMBL" id="MBW78171.1"/>
    </source>
</evidence>
<sequence>MGKVIRDAIDGQILLLVLLLLLLVLLSTATGSTGSTGTTRKVLIFGIRFMLLVIVVSWGALSKRSTIFRCRIHRSVCDYRSTSAERTAI</sequence>
<proteinExistence type="predicted"/>
<feature type="chain" id="PRO_5014772938" description="Secreted protein" evidence="2">
    <location>
        <begin position="32"/>
        <end position="89"/>
    </location>
</feature>